<evidence type="ECO:0000256" key="5">
    <source>
        <dbReference type="ARBA" id="ARBA00022840"/>
    </source>
</evidence>
<dbReference type="GO" id="GO:0005524">
    <property type="term" value="F:ATP binding"/>
    <property type="evidence" value="ECO:0007669"/>
    <property type="project" value="UniProtKB-UniRule"/>
</dbReference>
<gene>
    <name evidence="16" type="ORF">M011DRAFT_456508</name>
</gene>
<dbReference type="OrthoDB" id="10249039at2759"/>
<dbReference type="PANTHER" id="PTHR24068">
    <property type="entry name" value="UBIQUITIN-CONJUGATING ENZYME E2"/>
    <property type="match status" value="1"/>
</dbReference>
<keyword evidence="2" id="KW-0808">Transferase</keyword>
<evidence type="ECO:0000313" key="16">
    <source>
        <dbReference type="EMBL" id="KAF2749738.1"/>
    </source>
</evidence>
<evidence type="ECO:0000256" key="13">
    <source>
        <dbReference type="RuleBase" id="RU362109"/>
    </source>
</evidence>
<dbReference type="CDD" id="cd23794">
    <property type="entry name" value="UBCc_UBE2F_UBE2M"/>
    <property type="match status" value="1"/>
</dbReference>
<keyword evidence="17" id="KW-1185">Reference proteome</keyword>
<evidence type="ECO:0000256" key="2">
    <source>
        <dbReference type="ARBA" id="ARBA00022679"/>
    </source>
</evidence>
<keyword evidence="5 13" id="KW-0067">ATP-binding</keyword>
<dbReference type="EC" id="2.3.2.34" evidence="7"/>
<evidence type="ECO:0000256" key="1">
    <source>
        <dbReference type="ARBA" id="ARBA00005032"/>
    </source>
</evidence>
<dbReference type="GO" id="GO:0061654">
    <property type="term" value="F:NEDD8 conjugating enzyme activity"/>
    <property type="evidence" value="ECO:0007669"/>
    <property type="project" value="UniProtKB-EC"/>
</dbReference>
<dbReference type="SUPFAM" id="SSF54495">
    <property type="entry name" value="UBC-like"/>
    <property type="match status" value="1"/>
</dbReference>
<feature type="active site" description="Glycyl thioester intermediate" evidence="12">
    <location>
        <position position="103"/>
    </location>
</feature>
<dbReference type="FunFam" id="3.10.110.10:FF:000005">
    <property type="entry name" value="NEDD8-conjugating enzyme Ubc12"/>
    <property type="match status" value="1"/>
</dbReference>
<keyword evidence="4 13" id="KW-0833">Ubl conjugation pathway</keyword>
<evidence type="ECO:0000256" key="12">
    <source>
        <dbReference type="PROSITE-ProRule" id="PRU10133"/>
    </source>
</evidence>
<dbReference type="Proteomes" id="UP000799440">
    <property type="component" value="Unassembled WGS sequence"/>
</dbReference>
<evidence type="ECO:0000256" key="4">
    <source>
        <dbReference type="ARBA" id="ARBA00022786"/>
    </source>
</evidence>
<dbReference type="InterPro" id="IPR023313">
    <property type="entry name" value="UBQ-conjugating_AS"/>
</dbReference>
<evidence type="ECO:0000256" key="3">
    <source>
        <dbReference type="ARBA" id="ARBA00022741"/>
    </source>
</evidence>
<dbReference type="AlphaFoldDB" id="A0A6A6VGJ9"/>
<comment type="pathway">
    <text evidence="1">Protein modification; protein neddylation.</text>
</comment>
<evidence type="ECO:0000256" key="11">
    <source>
        <dbReference type="ARBA" id="ARBA00044315"/>
    </source>
</evidence>
<keyword evidence="3 13" id="KW-0547">Nucleotide-binding</keyword>
<name>A0A6A6VGJ9_9PLEO</name>
<evidence type="ECO:0000256" key="8">
    <source>
        <dbReference type="ARBA" id="ARBA00044084"/>
    </source>
</evidence>
<proteinExistence type="inferred from homology"/>
<dbReference type="PROSITE" id="PS50127">
    <property type="entry name" value="UBC_2"/>
    <property type="match status" value="1"/>
</dbReference>
<dbReference type="EMBL" id="MU006565">
    <property type="protein sequence ID" value="KAF2749738.1"/>
    <property type="molecule type" value="Genomic_DNA"/>
</dbReference>
<accession>A0A6A6VGJ9</accession>
<dbReference type="SMART" id="SM00212">
    <property type="entry name" value="UBCc"/>
    <property type="match status" value="1"/>
</dbReference>
<evidence type="ECO:0000256" key="14">
    <source>
        <dbReference type="SAM" id="MobiDB-lite"/>
    </source>
</evidence>
<evidence type="ECO:0000256" key="10">
    <source>
        <dbReference type="ARBA" id="ARBA00044279"/>
    </source>
</evidence>
<organism evidence="16 17">
    <name type="scientific">Sporormia fimetaria CBS 119925</name>
    <dbReference type="NCBI Taxonomy" id="1340428"/>
    <lineage>
        <taxon>Eukaryota</taxon>
        <taxon>Fungi</taxon>
        <taxon>Dikarya</taxon>
        <taxon>Ascomycota</taxon>
        <taxon>Pezizomycotina</taxon>
        <taxon>Dothideomycetes</taxon>
        <taxon>Pleosporomycetidae</taxon>
        <taxon>Pleosporales</taxon>
        <taxon>Sporormiaceae</taxon>
        <taxon>Sporormia</taxon>
    </lineage>
</organism>
<evidence type="ECO:0000313" key="17">
    <source>
        <dbReference type="Proteomes" id="UP000799440"/>
    </source>
</evidence>
<dbReference type="Pfam" id="PF00179">
    <property type="entry name" value="UQ_con"/>
    <property type="match status" value="1"/>
</dbReference>
<dbReference type="Gene3D" id="3.10.110.10">
    <property type="entry name" value="Ubiquitin Conjugating Enzyme"/>
    <property type="match status" value="1"/>
</dbReference>
<dbReference type="InterPro" id="IPR016135">
    <property type="entry name" value="UBQ-conjugating_enzyme/RWD"/>
</dbReference>
<comment type="catalytic activity">
    <reaction evidence="6">
        <text>[E1 NEDD8-activating enzyme]-S-[NEDD8 protein]-yl-L-cysteine + [E2 NEDD8-conjugating enzyme]-L-cysteine = [E1 NEDD8-activating enzyme]-L-cysteine + [E2 NEDD8-conjugating enzyme]-S-[NEDD8-protein]-yl-L-cysteine.</text>
        <dbReference type="EC" id="2.3.2.34"/>
    </reaction>
</comment>
<comment type="similarity">
    <text evidence="13">Belongs to the ubiquitin-conjugating enzyme family.</text>
</comment>
<evidence type="ECO:0000256" key="7">
    <source>
        <dbReference type="ARBA" id="ARBA00044047"/>
    </source>
</evidence>
<feature type="region of interest" description="Disordered" evidence="14">
    <location>
        <begin position="1"/>
        <end position="26"/>
    </location>
</feature>
<evidence type="ECO:0000256" key="9">
    <source>
        <dbReference type="ARBA" id="ARBA00044092"/>
    </source>
</evidence>
<protein>
    <recommendedName>
        <fullName evidence="9">NEDD8-conjugating enzyme UBC12</fullName>
        <ecNumber evidence="7">2.3.2.34</ecNumber>
    </recommendedName>
    <alternativeName>
        <fullName evidence="8">NEDD8-conjugating enzyme Ubc12</fullName>
    </alternativeName>
    <alternativeName>
        <fullName evidence="10">RUB1-conjugating enzyme</fullName>
    </alternativeName>
    <alternativeName>
        <fullName evidence="11">Ubiquitin carrier protein 12</fullName>
    </alternativeName>
</protein>
<dbReference type="InterPro" id="IPR000608">
    <property type="entry name" value="UBC"/>
</dbReference>
<reference evidence="16" key="1">
    <citation type="journal article" date="2020" name="Stud. Mycol.">
        <title>101 Dothideomycetes genomes: a test case for predicting lifestyles and emergence of pathogens.</title>
        <authorList>
            <person name="Haridas S."/>
            <person name="Albert R."/>
            <person name="Binder M."/>
            <person name="Bloem J."/>
            <person name="Labutti K."/>
            <person name="Salamov A."/>
            <person name="Andreopoulos B."/>
            <person name="Baker S."/>
            <person name="Barry K."/>
            <person name="Bills G."/>
            <person name="Bluhm B."/>
            <person name="Cannon C."/>
            <person name="Castanera R."/>
            <person name="Culley D."/>
            <person name="Daum C."/>
            <person name="Ezra D."/>
            <person name="Gonzalez J."/>
            <person name="Henrissat B."/>
            <person name="Kuo A."/>
            <person name="Liang C."/>
            <person name="Lipzen A."/>
            <person name="Lutzoni F."/>
            <person name="Magnuson J."/>
            <person name="Mondo S."/>
            <person name="Nolan M."/>
            <person name="Ohm R."/>
            <person name="Pangilinan J."/>
            <person name="Park H.-J."/>
            <person name="Ramirez L."/>
            <person name="Alfaro M."/>
            <person name="Sun H."/>
            <person name="Tritt A."/>
            <person name="Yoshinaga Y."/>
            <person name="Zwiers L.-H."/>
            <person name="Turgeon B."/>
            <person name="Goodwin S."/>
            <person name="Spatafora J."/>
            <person name="Crous P."/>
            <person name="Grigoriev I."/>
        </authorList>
    </citation>
    <scope>NUCLEOTIDE SEQUENCE</scope>
    <source>
        <strain evidence="16">CBS 119925</strain>
    </source>
</reference>
<dbReference type="PROSITE" id="PS00183">
    <property type="entry name" value="UBC_1"/>
    <property type="match status" value="1"/>
</dbReference>
<evidence type="ECO:0000256" key="6">
    <source>
        <dbReference type="ARBA" id="ARBA00043698"/>
    </source>
</evidence>
<feature type="domain" description="UBC core" evidence="15">
    <location>
        <begin position="18"/>
        <end position="165"/>
    </location>
</feature>
<sequence>MEHETEAAAGRGGPGIEQEEESHSSTIADLSELSLGSTMKTHFPNPDDILNFTLTIEPDEGMYKGGRFVFDFKINQNFPHDPPKVKCTQKIYHPNIDLEGNVCLNILREDWKPVLNLNAVIVGLQFLFLEPNAGDPLNKEAAEDLKSNREAFKRNVRTSLGGGMVRGQHFERVLKT</sequence>
<evidence type="ECO:0000259" key="15">
    <source>
        <dbReference type="PROSITE" id="PS50127"/>
    </source>
</evidence>